<keyword evidence="1" id="KW-0812">Transmembrane</keyword>
<feature type="non-terminal residue" evidence="2">
    <location>
        <position position="1"/>
    </location>
</feature>
<feature type="non-terminal residue" evidence="2">
    <location>
        <position position="93"/>
    </location>
</feature>
<gene>
    <name evidence="2" type="ORF">PENTCL1PPCAC_15674</name>
</gene>
<dbReference type="EMBL" id="BTSX01000004">
    <property type="protein sequence ID" value="GMS93499.1"/>
    <property type="molecule type" value="Genomic_DNA"/>
</dbReference>
<dbReference type="Proteomes" id="UP001432027">
    <property type="component" value="Unassembled WGS sequence"/>
</dbReference>
<sequence>IAVILYLAFSITIVAISRVHVYPPFDLSLMRILHQSQQSASYSFWLALSFMTIERAIATHLVSSYEEKFNSWRAQLYIIALYVIVDIVQNLCR</sequence>
<accession>A0AAV5TDT3</accession>
<evidence type="ECO:0000313" key="3">
    <source>
        <dbReference type="Proteomes" id="UP001432027"/>
    </source>
</evidence>
<evidence type="ECO:0000256" key="1">
    <source>
        <dbReference type="SAM" id="Phobius"/>
    </source>
</evidence>
<proteinExistence type="predicted"/>
<reference evidence="2" key="1">
    <citation type="submission" date="2023-10" db="EMBL/GenBank/DDBJ databases">
        <title>Genome assembly of Pristionchus species.</title>
        <authorList>
            <person name="Yoshida K."/>
            <person name="Sommer R.J."/>
        </authorList>
    </citation>
    <scope>NUCLEOTIDE SEQUENCE</scope>
    <source>
        <strain evidence="2">RS0144</strain>
    </source>
</reference>
<name>A0AAV5TDT3_9BILA</name>
<keyword evidence="1" id="KW-0472">Membrane</keyword>
<dbReference type="AlphaFoldDB" id="A0AAV5TDT3"/>
<organism evidence="2 3">
    <name type="scientific">Pristionchus entomophagus</name>
    <dbReference type="NCBI Taxonomy" id="358040"/>
    <lineage>
        <taxon>Eukaryota</taxon>
        <taxon>Metazoa</taxon>
        <taxon>Ecdysozoa</taxon>
        <taxon>Nematoda</taxon>
        <taxon>Chromadorea</taxon>
        <taxon>Rhabditida</taxon>
        <taxon>Rhabditina</taxon>
        <taxon>Diplogasteromorpha</taxon>
        <taxon>Diplogasteroidea</taxon>
        <taxon>Neodiplogasteridae</taxon>
        <taxon>Pristionchus</taxon>
    </lineage>
</organism>
<keyword evidence="3" id="KW-1185">Reference proteome</keyword>
<keyword evidence="1" id="KW-1133">Transmembrane helix</keyword>
<feature type="transmembrane region" description="Helical" evidence="1">
    <location>
        <begin position="6"/>
        <end position="23"/>
    </location>
</feature>
<protein>
    <recommendedName>
        <fullName evidence="4">G protein-coupled receptor</fullName>
    </recommendedName>
</protein>
<evidence type="ECO:0008006" key="4">
    <source>
        <dbReference type="Google" id="ProtNLM"/>
    </source>
</evidence>
<comment type="caution">
    <text evidence="2">The sequence shown here is derived from an EMBL/GenBank/DDBJ whole genome shotgun (WGS) entry which is preliminary data.</text>
</comment>
<evidence type="ECO:0000313" key="2">
    <source>
        <dbReference type="EMBL" id="GMS93499.1"/>
    </source>
</evidence>